<sequence>MLMWRKFALLCSLALLAACGGAPASEQTPAAQPQGEVIGWDRNPNTIVMRLDRIILNESPRERLNRLPTCTLYGDGRLIWVSVVPPSGEEVSETYLDEVTMRGFLEYIIRDLNFYDLPDLAAQEFPPSEDAAQESLTLNVSRGLRTIRSYRGWANNAYVAILDRCRTINPQRALFVPTGAWITVYEEPRNPALPEIGWPLAAPFRLEEVAASGEARWISGVALTQLWNYERQTLGRIQWIENNRAYRVAIQVPNISRDSPPVPVDSLTPTPNRATPNP</sequence>
<proteinExistence type="predicted"/>
<dbReference type="Proteomes" id="UP000228921">
    <property type="component" value="Unassembled WGS sequence"/>
</dbReference>
<protein>
    <submittedName>
        <fullName evidence="3">Uncharacterized protein</fullName>
    </submittedName>
</protein>
<reference evidence="3 4" key="1">
    <citation type="submission" date="2017-11" db="EMBL/GenBank/DDBJ databases">
        <title>Evolution of Phototrophy in the Chloroflexi Phylum Driven by Horizontal Gene Transfer.</title>
        <authorList>
            <person name="Ward L.M."/>
            <person name="Hemp J."/>
            <person name="Shih P.M."/>
            <person name="Mcglynn S.E."/>
            <person name="Fischer W."/>
        </authorList>
    </citation>
    <scope>NUCLEOTIDE SEQUENCE [LARGE SCALE GENOMIC DNA]</scope>
    <source>
        <strain evidence="3">CP2_2F</strain>
    </source>
</reference>
<gene>
    <name evidence="3" type="ORF">CUN51_07355</name>
</gene>
<evidence type="ECO:0000256" key="2">
    <source>
        <dbReference type="SAM" id="SignalP"/>
    </source>
</evidence>
<accession>A0A2M8NZ84</accession>
<dbReference type="PROSITE" id="PS51257">
    <property type="entry name" value="PROKAR_LIPOPROTEIN"/>
    <property type="match status" value="1"/>
</dbReference>
<feature type="chain" id="PRO_5014896047" evidence="2">
    <location>
        <begin position="25"/>
        <end position="278"/>
    </location>
</feature>
<dbReference type="AlphaFoldDB" id="A0A2M8NZ84"/>
<feature type="signal peptide" evidence="2">
    <location>
        <begin position="1"/>
        <end position="24"/>
    </location>
</feature>
<evidence type="ECO:0000256" key="1">
    <source>
        <dbReference type="SAM" id="MobiDB-lite"/>
    </source>
</evidence>
<organism evidence="3 4">
    <name type="scientific">Candidatus Thermofonsia Clade 1 bacterium</name>
    <dbReference type="NCBI Taxonomy" id="2364210"/>
    <lineage>
        <taxon>Bacteria</taxon>
        <taxon>Bacillati</taxon>
        <taxon>Chloroflexota</taxon>
        <taxon>Candidatus Thermofontia</taxon>
        <taxon>Candidatus Thermofonsia Clade 1</taxon>
    </lineage>
</organism>
<comment type="caution">
    <text evidence="3">The sequence shown here is derived from an EMBL/GenBank/DDBJ whole genome shotgun (WGS) entry which is preliminary data.</text>
</comment>
<dbReference type="EMBL" id="PGTK01000008">
    <property type="protein sequence ID" value="PJF30617.1"/>
    <property type="molecule type" value="Genomic_DNA"/>
</dbReference>
<evidence type="ECO:0000313" key="3">
    <source>
        <dbReference type="EMBL" id="PJF30617.1"/>
    </source>
</evidence>
<feature type="region of interest" description="Disordered" evidence="1">
    <location>
        <begin position="259"/>
        <end position="278"/>
    </location>
</feature>
<keyword evidence="2" id="KW-0732">Signal</keyword>
<evidence type="ECO:0000313" key="4">
    <source>
        <dbReference type="Proteomes" id="UP000228921"/>
    </source>
</evidence>
<feature type="compositionally biased region" description="Polar residues" evidence="1">
    <location>
        <begin position="267"/>
        <end position="278"/>
    </location>
</feature>
<name>A0A2M8NZ84_9CHLR</name>